<dbReference type="PROSITE" id="PS50297">
    <property type="entry name" value="ANK_REP_REGION"/>
    <property type="match status" value="1"/>
</dbReference>
<dbReference type="SUPFAM" id="SSF48403">
    <property type="entry name" value="Ankyrin repeat"/>
    <property type="match status" value="1"/>
</dbReference>
<sequence>MVQTSMYWSGTTEKLLVQQTPLGELKQTSQKVHCFLQPHIDKATTAPALQLSPAGDQTLGLTPVLVAASFGQTKALEFLKSVGADLNLARVDGATALDLALDQEHSETAAWLEQNGVARVLA</sequence>
<protein>
    <submittedName>
        <fullName evidence="2">Ankyrin repeat and SOCS box protein 2 (ASB-2)</fullName>
    </submittedName>
</protein>
<keyword evidence="1" id="KW-0040">ANK repeat</keyword>
<evidence type="ECO:0000313" key="2">
    <source>
        <dbReference type="EMBL" id="CAK9044168.1"/>
    </source>
</evidence>
<keyword evidence="3" id="KW-1185">Reference proteome</keyword>
<dbReference type="PROSITE" id="PS50088">
    <property type="entry name" value="ANK_REPEAT"/>
    <property type="match status" value="1"/>
</dbReference>
<dbReference type="Proteomes" id="UP001642464">
    <property type="component" value="Unassembled WGS sequence"/>
</dbReference>
<comment type="caution">
    <text evidence="2">The sequence shown here is derived from an EMBL/GenBank/DDBJ whole genome shotgun (WGS) entry which is preliminary data.</text>
</comment>
<evidence type="ECO:0000256" key="1">
    <source>
        <dbReference type="PROSITE-ProRule" id="PRU00023"/>
    </source>
</evidence>
<name>A0ABP0LZ18_9DINO</name>
<organism evidence="2 3">
    <name type="scientific">Durusdinium trenchii</name>
    <dbReference type="NCBI Taxonomy" id="1381693"/>
    <lineage>
        <taxon>Eukaryota</taxon>
        <taxon>Sar</taxon>
        <taxon>Alveolata</taxon>
        <taxon>Dinophyceae</taxon>
        <taxon>Suessiales</taxon>
        <taxon>Symbiodiniaceae</taxon>
        <taxon>Durusdinium</taxon>
    </lineage>
</organism>
<proteinExistence type="predicted"/>
<accession>A0ABP0LZ18</accession>
<evidence type="ECO:0000313" key="3">
    <source>
        <dbReference type="Proteomes" id="UP001642464"/>
    </source>
</evidence>
<feature type="repeat" description="ANK" evidence="1">
    <location>
        <begin position="59"/>
        <end position="91"/>
    </location>
</feature>
<dbReference type="Pfam" id="PF12796">
    <property type="entry name" value="Ank_2"/>
    <property type="match status" value="1"/>
</dbReference>
<dbReference type="InterPro" id="IPR036770">
    <property type="entry name" value="Ankyrin_rpt-contain_sf"/>
</dbReference>
<dbReference type="EMBL" id="CAXAMM010018779">
    <property type="protein sequence ID" value="CAK9044168.1"/>
    <property type="molecule type" value="Genomic_DNA"/>
</dbReference>
<dbReference type="Gene3D" id="1.25.40.20">
    <property type="entry name" value="Ankyrin repeat-containing domain"/>
    <property type="match status" value="1"/>
</dbReference>
<gene>
    <name evidence="2" type="ORF">SCF082_LOCUS25135</name>
</gene>
<reference evidence="2 3" key="1">
    <citation type="submission" date="2024-02" db="EMBL/GenBank/DDBJ databases">
        <authorList>
            <person name="Chen Y."/>
            <person name="Shah S."/>
            <person name="Dougan E. K."/>
            <person name="Thang M."/>
            <person name="Chan C."/>
        </authorList>
    </citation>
    <scope>NUCLEOTIDE SEQUENCE [LARGE SCALE GENOMIC DNA]</scope>
</reference>
<dbReference type="InterPro" id="IPR002110">
    <property type="entry name" value="Ankyrin_rpt"/>
</dbReference>